<organism evidence="2 3">
    <name type="scientific">Virgisporangium aurantiacum</name>
    <dbReference type="NCBI Taxonomy" id="175570"/>
    <lineage>
        <taxon>Bacteria</taxon>
        <taxon>Bacillati</taxon>
        <taxon>Actinomycetota</taxon>
        <taxon>Actinomycetes</taxon>
        <taxon>Micromonosporales</taxon>
        <taxon>Micromonosporaceae</taxon>
        <taxon>Virgisporangium</taxon>
    </lineage>
</organism>
<evidence type="ECO:0000256" key="1">
    <source>
        <dbReference type="SAM" id="MobiDB-lite"/>
    </source>
</evidence>
<protein>
    <submittedName>
        <fullName evidence="2">Uncharacterized protein</fullName>
    </submittedName>
</protein>
<gene>
    <name evidence="2" type="ORF">Vau01_045640</name>
</gene>
<proteinExistence type="predicted"/>
<dbReference type="AlphaFoldDB" id="A0A8J3Z644"/>
<evidence type="ECO:0000313" key="3">
    <source>
        <dbReference type="Proteomes" id="UP000612585"/>
    </source>
</evidence>
<evidence type="ECO:0000313" key="2">
    <source>
        <dbReference type="EMBL" id="GIJ57048.1"/>
    </source>
</evidence>
<comment type="caution">
    <text evidence="2">The sequence shown here is derived from an EMBL/GenBank/DDBJ whole genome shotgun (WGS) entry which is preliminary data.</text>
</comment>
<reference evidence="2" key="1">
    <citation type="submission" date="2021-01" db="EMBL/GenBank/DDBJ databases">
        <title>Whole genome shotgun sequence of Virgisporangium aurantiacum NBRC 16421.</title>
        <authorList>
            <person name="Komaki H."/>
            <person name="Tamura T."/>
        </authorList>
    </citation>
    <scope>NUCLEOTIDE SEQUENCE</scope>
    <source>
        <strain evidence="2">NBRC 16421</strain>
    </source>
</reference>
<dbReference type="EMBL" id="BOPG01000028">
    <property type="protein sequence ID" value="GIJ57048.1"/>
    <property type="molecule type" value="Genomic_DNA"/>
</dbReference>
<feature type="region of interest" description="Disordered" evidence="1">
    <location>
        <begin position="142"/>
        <end position="163"/>
    </location>
</feature>
<keyword evidence="3" id="KW-1185">Reference proteome</keyword>
<name>A0A8J3Z644_9ACTN</name>
<dbReference type="Proteomes" id="UP000612585">
    <property type="component" value="Unassembled WGS sequence"/>
</dbReference>
<sequence>MVITGVHGCTSHMGAAWSRARIGPLQDPSAHRTPAGTSPWRHVAADSRHAAPTGTPCDPFVAAVTAADTDARVGVRGGTLAYTDVGRGEPLLLVHGTIRSARTLPPCAIYSSSSAAAASAGNSRRCCAPRPCPVPGPSSVPWPVAGGPHPSDPAVGRRGAGSQTVSATRQLGLLGTLPVLIGCYPPFTGS</sequence>
<accession>A0A8J3Z644</accession>